<evidence type="ECO:0000256" key="2">
    <source>
        <dbReference type="ARBA" id="ARBA00022692"/>
    </source>
</evidence>
<dbReference type="InterPro" id="IPR002293">
    <property type="entry name" value="AA/rel_permease1"/>
</dbReference>
<protein>
    <submittedName>
        <fullName evidence="6">Amino acid permease</fullName>
    </submittedName>
</protein>
<organism evidence="6 7">
    <name type="scientific">Candidatus Opimibacter skivensis</name>
    <dbReference type="NCBI Taxonomy" id="2982028"/>
    <lineage>
        <taxon>Bacteria</taxon>
        <taxon>Pseudomonadati</taxon>
        <taxon>Bacteroidota</taxon>
        <taxon>Saprospiria</taxon>
        <taxon>Saprospirales</taxon>
        <taxon>Saprospiraceae</taxon>
        <taxon>Candidatus Opimibacter</taxon>
    </lineage>
</organism>
<keyword evidence="2 5" id="KW-0812">Transmembrane</keyword>
<keyword evidence="4 5" id="KW-0472">Membrane</keyword>
<comment type="subcellular location">
    <subcellularLocation>
        <location evidence="1">Membrane</location>
        <topology evidence="1">Multi-pass membrane protein</topology>
    </subcellularLocation>
</comment>
<dbReference type="Proteomes" id="UP000808337">
    <property type="component" value="Unassembled WGS sequence"/>
</dbReference>
<evidence type="ECO:0000256" key="3">
    <source>
        <dbReference type="ARBA" id="ARBA00022989"/>
    </source>
</evidence>
<feature type="transmembrane region" description="Helical" evidence="5">
    <location>
        <begin position="305"/>
        <end position="326"/>
    </location>
</feature>
<sequence length="471" mass="51762">MNSPPSLVRSLGLRYVIVITIANIIGSGVYKKVAPMADQLNSSGWVLIAWLLGGIITLFGALSNAEVAGLLADTGGDYVYYKKIYNRFFAFLFGWSLFTIIQTASISSLAYVFSQSFQSLINVPPTLTGLSDFSIGGVFFPFADFTTKIIAVILIILLTLVNTKSIKSGAGLSDIILWLVYIGIGVIIIFGLTSSHAHINMAFDFKTADHSPVTISALFTAMLAAFWAYQGWATIGYIGGEVKDANRNIPKGIAIGVFIVIGIYLVINITYLAILSIPELKAVHAAGNQIAAIEAVRVFWGSKGMAFISILILITTLGCTHATVYASARPYYAMAKEGLFFKSMARLNKTQVPERSLWLQCIWGCILVFSGSFDQLTDMVIFAVFIYYGATAYGVFILRKRMPDAHRPYKVWGYPFVPAIVVLFCIGLFINTVVTQPREAIFGMVLILTGVPMYYWFTKKNVQLDNNEQRA</sequence>
<dbReference type="GO" id="GO:0016020">
    <property type="term" value="C:membrane"/>
    <property type="evidence" value="ECO:0007669"/>
    <property type="project" value="UniProtKB-SubCell"/>
</dbReference>
<feature type="transmembrane region" description="Helical" evidence="5">
    <location>
        <begin position="175"/>
        <end position="193"/>
    </location>
</feature>
<evidence type="ECO:0000256" key="1">
    <source>
        <dbReference type="ARBA" id="ARBA00004141"/>
    </source>
</evidence>
<feature type="transmembrane region" description="Helical" evidence="5">
    <location>
        <begin position="42"/>
        <end position="62"/>
    </location>
</feature>
<feature type="transmembrane region" description="Helical" evidence="5">
    <location>
        <begin position="440"/>
        <end position="457"/>
    </location>
</feature>
<feature type="transmembrane region" description="Helical" evidence="5">
    <location>
        <begin position="213"/>
        <end position="232"/>
    </location>
</feature>
<comment type="caution">
    <text evidence="6">The sequence shown here is derived from an EMBL/GenBank/DDBJ whole genome shotgun (WGS) entry which is preliminary data.</text>
</comment>
<proteinExistence type="predicted"/>
<feature type="transmembrane region" description="Helical" evidence="5">
    <location>
        <begin position="88"/>
        <end position="113"/>
    </location>
</feature>
<evidence type="ECO:0000313" key="6">
    <source>
        <dbReference type="EMBL" id="MBK9982424.1"/>
    </source>
</evidence>
<feature type="transmembrane region" description="Helical" evidence="5">
    <location>
        <begin position="12"/>
        <end position="30"/>
    </location>
</feature>
<dbReference type="PANTHER" id="PTHR11785">
    <property type="entry name" value="AMINO ACID TRANSPORTER"/>
    <property type="match status" value="1"/>
</dbReference>
<gene>
    <name evidence="6" type="ORF">IPP15_08360</name>
</gene>
<evidence type="ECO:0000313" key="7">
    <source>
        <dbReference type="Proteomes" id="UP000808337"/>
    </source>
</evidence>
<dbReference type="PANTHER" id="PTHR11785:SF512">
    <property type="entry name" value="SOBREMESA, ISOFORM B"/>
    <property type="match status" value="1"/>
</dbReference>
<dbReference type="EMBL" id="JADKGY010000006">
    <property type="protein sequence ID" value="MBK9982424.1"/>
    <property type="molecule type" value="Genomic_DNA"/>
</dbReference>
<reference evidence="6 7" key="1">
    <citation type="submission" date="2020-10" db="EMBL/GenBank/DDBJ databases">
        <title>Connecting structure to function with the recovery of over 1000 high-quality activated sludge metagenome-assembled genomes encoding full-length rRNA genes using long-read sequencing.</title>
        <authorList>
            <person name="Singleton C.M."/>
            <person name="Petriglieri F."/>
            <person name="Kristensen J.M."/>
            <person name="Kirkegaard R.H."/>
            <person name="Michaelsen T.Y."/>
            <person name="Andersen M.H."/>
            <person name="Karst S.M."/>
            <person name="Dueholm M.S."/>
            <person name="Nielsen P.H."/>
            <person name="Albertsen M."/>
        </authorList>
    </citation>
    <scope>NUCLEOTIDE SEQUENCE [LARGE SCALE GENOMIC DNA]</scope>
    <source>
        <strain evidence="6">Ribe_18-Q3-R11-54_MAXAC.273</strain>
    </source>
</reference>
<feature type="transmembrane region" description="Helical" evidence="5">
    <location>
        <begin position="411"/>
        <end position="434"/>
    </location>
</feature>
<dbReference type="Pfam" id="PF13520">
    <property type="entry name" value="AA_permease_2"/>
    <property type="match status" value="1"/>
</dbReference>
<feature type="transmembrane region" description="Helical" evidence="5">
    <location>
        <begin position="253"/>
        <end position="274"/>
    </location>
</feature>
<dbReference type="AlphaFoldDB" id="A0A9D7SUK3"/>
<feature type="transmembrane region" description="Helical" evidence="5">
    <location>
        <begin position="379"/>
        <end position="399"/>
    </location>
</feature>
<feature type="transmembrane region" description="Helical" evidence="5">
    <location>
        <begin position="133"/>
        <end position="163"/>
    </location>
</feature>
<accession>A0A9D7SUK3</accession>
<name>A0A9D7SUK3_9BACT</name>
<dbReference type="GO" id="GO:0015179">
    <property type="term" value="F:L-amino acid transmembrane transporter activity"/>
    <property type="evidence" value="ECO:0007669"/>
    <property type="project" value="TreeGrafter"/>
</dbReference>
<evidence type="ECO:0000256" key="4">
    <source>
        <dbReference type="ARBA" id="ARBA00023136"/>
    </source>
</evidence>
<dbReference type="Gene3D" id="1.20.1740.10">
    <property type="entry name" value="Amino acid/polyamine transporter I"/>
    <property type="match status" value="1"/>
</dbReference>
<evidence type="ECO:0000256" key="5">
    <source>
        <dbReference type="SAM" id="Phobius"/>
    </source>
</evidence>
<dbReference type="PIRSF" id="PIRSF006060">
    <property type="entry name" value="AA_transporter"/>
    <property type="match status" value="1"/>
</dbReference>
<dbReference type="InterPro" id="IPR050598">
    <property type="entry name" value="AminoAcid_Transporter"/>
</dbReference>
<feature type="transmembrane region" description="Helical" evidence="5">
    <location>
        <begin position="356"/>
        <end position="373"/>
    </location>
</feature>
<keyword evidence="3 5" id="KW-1133">Transmembrane helix</keyword>